<keyword evidence="2" id="KW-0732">Signal</keyword>
<gene>
    <name evidence="3" type="ORF">BCF50_1810</name>
</gene>
<keyword evidence="4" id="KW-1185">Reference proteome</keyword>
<organism evidence="3 4">
    <name type="scientific">Chryseobacterium daecheongense</name>
    <dbReference type="NCBI Taxonomy" id="192389"/>
    <lineage>
        <taxon>Bacteria</taxon>
        <taxon>Pseudomonadati</taxon>
        <taxon>Bacteroidota</taxon>
        <taxon>Flavobacteriia</taxon>
        <taxon>Flavobacteriales</taxon>
        <taxon>Weeksellaceae</taxon>
        <taxon>Chryseobacterium group</taxon>
        <taxon>Chryseobacterium</taxon>
    </lineage>
</organism>
<proteinExistence type="predicted"/>
<evidence type="ECO:0008006" key="5">
    <source>
        <dbReference type="Google" id="ProtNLM"/>
    </source>
</evidence>
<comment type="caution">
    <text evidence="3">The sequence shown here is derived from an EMBL/GenBank/DDBJ whole genome shotgun (WGS) entry which is preliminary data.</text>
</comment>
<reference evidence="3 4" key="1">
    <citation type="submission" date="2019-03" db="EMBL/GenBank/DDBJ databases">
        <title>Genomic Encyclopedia of Archaeal and Bacterial Type Strains, Phase II (KMG-II): from individual species to whole genera.</title>
        <authorList>
            <person name="Goeker M."/>
        </authorList>
    </citation>
    <scope>NUCLEOTIDE SEQUENCE [LARGE SCALE GENOMIC DNA]</scope>
    <source>
        <strain evidence="3 4">DSM 15235</strain>
    </source>
</reference>
<protein>
    <recommendedName>
        <fullName evidence="5">RHS repeat protein</fullName>
    </recommendedName>
</protein>
<feature type="chain" id="PRO_5045660409" description="RHS repeat protein" evidence="2">
    <location>
        <begin position="24"/>
        <end position="972"/>
    </location>
</feature>
<evidence type="ECO:0000313" key="4">
    <source>
        <dbReference type="Proteomes" id="UP000295709"/>
    </source>
</evidence>
<dbReference type="Proteomes" id="UP000295709">
    <property type="component" value="Unassembled WGS sequence"/>
</dbReference>
<feature type="signal peptide" evidence="2">
    <location>
        <begin position="1"/>
        <end position="23"/>
    </location>
</feature>
<feature type="region of interest" description="Disordered" evidence="1">
    <location>
        <begin position="470"/>
        <end position="496"/>
    </location>
</feature>
<evidence type="ECO:0000313" key="3">
    <source>
        <dbReference type="EMBL" id="TDX92869.1"/>
    </source>
</evidence>
<evidence type="ECO:0000256" key="2">
    <source>
        <dbReference type="SAM" id="SignalP"/>
    </source>
</evidence>
<accession>A0ABY2FVZ6</accession>
<sequence length="972" mass="109420">MKRKIIIVLSMMAGAIMFNPLQGQQEINFGDFSRPVSSVSSLATYNNTPVSMAIGTTNVSMPLLNLPSKSKNISTPLQLSYNPMNLRGTEAASEVGSGWSLFAGGVISRENIDAINEATYRPNATDYKADEFNDIYYYNLPGISGKFRFNRNVAGNTIDIENLSANKVKISYVRDSNLGFFKINSFTITDEKGYKYIFSDYSESSRDEIVLYRSAFFLTQIKLPNDTSVVNFEYRKDDKHESDDPLSAILYRSCKLTKINADGVGSINITYVYDSTKENTMNDPYSISQIILKNSQGEAISGYKFSYIESGLYLGETTGRRMLEKMTKLNKDLVEYEKTSFHYYTNTGGETYGYGPYNWAQSFDPANYGSYFIPGLLKKIISPTGGVIEYNYEPHEVFFNRSTPEYLEKMQTSQGIIDPIMQYQGDFIPVVNVDTNQNTTYSLTISGDPTKQKTVYFQFAIDEYYQPGIWVPDPPTDPNDQPDPNDPGGGPGGHYHTELNYVLKKDGVVITSFELASYYLYPGNYTIEVTGTGGKARLLQAEIKLKNPPYINKNDAKQYGARIKNIKYYNSISETTPLKSEYFSYNNFNDANSSSGYVFRNETEESTVFPGYVLYRNVSTTDGENGYTRFYYKSPDDYPKTPYTVDGNSTEFWAYYMIAKSGILEKKEIFNAQNNLLSSTDYSNTFETLTNLPELKINGFDGIPTRYTKPAYIKDSKTITKNYMGNQFVESKMETTFNNLGNYEPAYVKETSSDGKISEKWIRYASDKNNTRLLNANMVSVPLEFEEKTNGKMIGKVENKYDDVSNFYPSSIIATNPNDGSIQTTEKYEAFDVYGNLRQMTSRISEVTGDGVSSVVIWGYNQTLPIAKIEGAKLSDIGNLADDIIAKSNADINSSAETTLINALDTFRNNPALKNFAITTYTHDPLIGMTTATPPSGMRETYLYDQNGRLKSTLNVNGNIIKEYKYNTKPQP</sequence>
<evidence type="ECO:0000256" key="1">
    <source>
        <dbReference type="SAM" id="MobiDB-lite"/>
    </source>
</evidence>
<name>A0ABY2FVZ6_9FLAO</name>
<dbReference type="RefSeq" id="WP_134197417.1">
    <property type="nucleotide sequence ID" value="NZ_RJTX01000002.1"/>
</dbReference>
<dbReference type="EMBL" id="SOQW01000002">
    <property type="protein sequence ID" value="TDX92869.1"/>
    <property type="molecule type" value="Genomic_DNA"/>
</dbReference>